<protein>
    <recommendedName>
        <fullName evidence="5">Thioesterase domain-containing protein</fullName>
    </recommendedName>
</protein>
<dbReference type="Gene3D" id="3.10.129.10">
    <property type="entry name" value="Hotdog Thioesterase"/>
    <property type="match status" value="1"/>
</dbReference>
<dbReference type="SUPFAM" id="SSF54637">
    <property type="entry name" value="Thioesterase/thiol ester dehydrase-isomerase"/>
    <property type="match status" value="1"/>
</dbReference>
<evidence type="ECO:0000256" key="2">
    <source>
        <dbReference type="ARBA" id="ARBA00022801"/>
    </source>
</evidence>
<dbReference type="InterPro" id="IPR006684">
    <property type="entry name" value="YbgC/YbaW"/>
</dbReference>
<reference evidence="3" key="1">
    <citation type="submission" date="2019-10" db="EMBL/GenBank/DDBJ databases">
        <title>Draft genome sequece of Microseira wollei NIES-4236.</title>
        <authorList>
            <person name="Yamaguchi H."/>
            <person name="Suzuki S."/>
            <person name="Kawachi M."/>
        </authorList>
    </citation>
    <scope>NUCLEOTIDE SEQUENCE</scope>
    <source>
        <strain evidence="3">NIES-4236</strain>
    </source>
</reference>
<organism evidence="3 4">
    <name type="scientific">Microseira wollei NIES-4236</name>
    <dbReference type="NCBI Taxonomy" id="2530354"/>
    <lineage>
        <taxon>Bacteria</taxon>
        <taxon>Bacillati</taxon>
        <taxon>Cyanobacteriota</taxon>
        <taxon>Cyanophyceae</taxon>
        <taxon>Oscillatoriophycideae</taxon>
        <taxon>Aerosakkonematales</taxon>
        <taxon>Aerosakkonemataceae</taxon>
        <taxon>Microseira</taxon>
    </lineage>
</organism>
<accession>A0AAV3XTY2</accession>
<dbReference type="EMBL" id="BLAY01000411">
    <property type="protein sequence ID" value="GET44557.1"/>
    <property type="molecule type" value="Genomic_DNA"/>
</dbReference>
<evidence type="ECO:0008006" key="5">
    <source>
        <dbReference type="Google" id="ProtNLM"/>
    </source>
</evidence>
<dbReference type="AlphaFoldDB" id="A0AAV3XTY2"/>
<name>A0AAV3XTY2_9CYAN</name>
<dbReference type="CDD" id="cd00586">
    <property type="entry name" value="4HBT"/>
    <property type="match status" value="1"/>
</dbReference>
<dbReference type="GO" id="GO:0047617">
    <property type="term" value="F:fatty acyl-CoA hydrolase activity"/>
    <property type="evidence" value="ECO:0007669"/>
    <property type="project" value="TreeGrafter"/>
</dbReference>
<dbReference type="PANTHER" id="PTHR31793:SF37">
    <property type="entry name" value="ACYL-COA THIOESTER HYDROLASE YBGC"/>
    <property type="match status" value="1"/>
</dbReference>
<dbReference type="NCBIfam" id="TIGR00051">
    <property type="entry name" value="YbgC/FadM family acyl-CoA thioesterase"/>
    <property type="match status" value="1"/>
</dbReference>
<proteinExistence type="inferred from homology"/>
<dbReference type="Proteomes" id="UP001050975">
    <property type="component" value="Unassembled WGS sequence"/>
</dbReference>
<comment type="similarity">
    <text evidence="1">Belongs to the 4-hydroxybenzoyl-CoA thioesterase family.</text>
</comment>
<keyword evidence="4" id="KW-1185">Reference proteome</keyword>
<comment type="caution">
    <text evidence="3">The sequence shown here is derived from an EMBL/GenBank/DDBJ whole genome shotgun (WGS) entry which is preliminary data.</text>
</comment>
<evidence type="ECO:0000256" key="1">
    <source>
        <dbReference type="ARBA" id="ARBA00005953"/>
    </source>
</evidence>
<evidence type="ECO:0000313" key="4">
    <source>
        <dbReference type="Proteomes" id="UP001050975"/>
    </source>
</evidence>
<dbReference type="Pfam" id="PF13279">
    <property type="entry name" value="4HBT_2"/>
    <property type="match status" value="1"/>
</dbReference>
<gene>
    <name evidence="3" type="ORF">MiSe_93870</name>
</gene>
<dbReference type="InterPro" id="IPR050563">
    <property type="entry name" value="4-hydroxybenzoyl-CoA_TE"/>
</dbReference>
<keyword evidence="2" id="KW-0378">Hydrolase</keyword>
<dbReference type="InterPro" id="IPR029069">
    <property type="entry name" value="HotDog_dom_sf"/>
</dbReference>
<dbReference type="PANTHER" id="PTHR31793">
    <property type="entry name" value="4-HYDROXYBENZOYL-COA THIOESTERASE FAMILY MEMBER"/>
    <property type="match status" value="1"/>
</dbReference>
<sequence length="174" mass="20253">MFVRKTKITDLCPYSLKFISRHCSNNYGKIMQKFTTQLRVRHYEMDALGHVNNAVYQHYLEQAAIEHSEHLGFTVERYKELGGVFVMRRVEIDYLRSAAAGDKLEITTWLEEMRGTRARRRYEIRKHRKDDLLVTAEALWVWVEAATMRPRPIPAVLLEGFLPSATGNPLPTTT</sequence>
<evidence type="ECO:0000313" key="3">
    <source>
        <dbReference type="EMBL" id="GET44557.1"/>
    </source>
</evidence>